<dbReference type="Proteomes" id="UP001165064">
    <property type="component" value="Unassembled WGS sequence"/>
</dbReference>
<name>A0ACB5TAU5_AMBMO</name>
<reference evidence="1" key="1">
    <citation type="submission" date="2023-04" db="EMBL/GenBank/DDBJ databases">
        <title>Ambrosiozyma monospora NBRC 10751.</title>
        <authorList>
            <person name="Ichikawa N."/>
            <person name="Sato H."/>
            <person name="Tonouchi N."/>
        </authorList>
    </citation>
    <scope>NUCLEOTIDE SEQUENCE</scope>
    <source>
        <strain evidence="1">NBRC 10751</strain>
    </source>
</reference>
<keyword evidence="2" id="KW-1185">Reference proteome</keyword>
<comment type="caution">
    <text evidence="1">The sequence shown here is derived from an EMBL/GenBank/DDBJ whole genome shotgun (WGS) entry which is preliminary data.</text>
</comment>
<evidence type="ECO:0000313" key="2">
    <source>
        <dbReference type="Proteomes" id="UP001165064"/>
    </source>
</evidence>
<protein>
    <submittedName>
        <fullName evidence="1">Unnamed protein product</fullName>
    </submittedName>
</protein>
<sequence>MKKIKSSLFVLLMELLKLSPGHHHRAPTGGQLSPLSCSPAVGSPVPPIQQQSGIYSPSPLHQTYGTINFNDDDNNSDDQPPPSYENVMNETAKQYNTR</sequence>
<evidence type="ECO:0000313" key="1">
    <source>
        <dbReference type="EMBL" id="GME84838.1"/>
    </source>
</evidence>
<proteinExistence type="predicted"/>
<dbReference type="EMBL" id="BSXS01005825">
    <property type="protein sequence ID" value="GME84838.1"/>
    <property type="molecule type" value="Genomic_DNA"/>
</dbReference>
<organism evidence="1 2">
    <name type="scientific">Ambrosiozyma monospora</name>
    <name type="common">Yeast</name>
    <name type="synonym">Endomycopsis monosporus</name>
    <dbReference type="NCBI Taxonomy" id="43982"/>
    <lineage>
        <taxon>Eukaryota</taxon>
        <taxon>Fungi</taxon>
        <taxon>Dikarya</taxon>
        <taxon>Ascomycota</taxon>
        <taxon>Saccharomycotina</taxon>
        <taxon>Pichiomycetes</taxon>
        <taxon>Pichiales</taxon>
        <taxon>Pichiaceae</taxon>
        <taxon>Ambrosiozyma</taxon>
    </lineage>
</organism>
<accession>A0ACB5TAU5</accession>
<gene>
    <name evidence="1" type="ORF">Amon02_000714000</name>
</gene>